<accession>A0AAU7AR09</accession>
<reference evidence="1" key="1">
    <citation type="submission" date="2022-12" db="EMBL/GenBank/DDBJ databases">
        <title>Paraconexibacter alkalitolerans sp. nov. and Baekduia alba sp. nov., isolated from soil and emended description of the genera Paraconexibacter (Chun et al., 2020) and Baekduia (An et al., 2020).</title>
        <authorList>
            <person name="Vieira S."/>
            <person name="Huber K.J."/>
            <person name="Geppert A."/>
            <person name="Wolf J."/>
            <person name="Neumann-Schaal M."/>
            <person name="Muesken M."/>
            <person name="Overmann J."/>
        </authorList>
    </citation>
    <scope>NUCLEOTIDE SEQUENCE</scope>
    <source>
        <strain evidence="1">AEG42_29</strain>
    </source>
</reference>
<evidence type="ECO:0008006" key="2">
    <source>
        <dbReference type="Google" id="ProtNLM"/>
    </source>
</evidence>
<dbReference type="RefSeq" id="WP_354700550.1">
    <property type="nucleotide sequence ID" value="NZ_CP114014.1"/>
</dbReference>
<gene>
    <name evidence="1" type="ORF">DSM112329_00829</name>
</gene>
<evidence type="ECO:0000313" key="1">
    <source>
        <dbReference type="EMBL" id="XAY04003.1"/>
    </source>
</evidence>
<sequence length="193" mass="19718">MPDIQVPKPPITASKAGRALHDLGLASLFGGNLFARIALSPAVTAISNPSERGLVVNRSWRRYGTVNSLSLAAVIVGWSGARANEARPGKLSRRERSLALVKDGLVATTAVTGVATAIGGVRLSAQTHGGDVPLDDGATPAADAPAAAARSKRVLNVLGAVNLASTAALIAVNAALAQETFRRPPLRRLVPGA</sequence>
<organism evidence="1">
    <name type="scientific">Paraconexibacter sp. AEG42_29</name>
    <dbReference type="NCBI Taxonomy" id="2997339"/>
    <lineage>
        <taxon>Bacteria</taxon>
        <taxon>Bacillati</taxon>
        <taxon>Actinomycetota</taxon>
        <taxon>Thermoleophilia</taxon>
        <taxon>Solirubrobacterales</taxon>
        <taxon>Paraconexibacteraceae</taxon>
        <taxon>Paraconexibacter</taxon>
    </lineage>
</organism>
<protein>
    <recommendedName>
        <fullName evidence="2">DUF4149 domain-containing protein</fullName>
    </recommendedName>
</protein>
<proteinExistence type="predicted"/>
<name>A0AAU7AR09_9ACTN</name>
<dbReference type="EMBL" id="CP114014">
    <property type="protein sequence ID" value="XAY04003.1"/>
    <property type="molecule type" value="Genomic_DNA"/>
</dbReference>
<dbReference type="KEGG" id="parq:DSM112329_00829"/>
<dbReference type="AlphaFoldDB" id="A0AAU7AR09"/>